<dbReference type="Gene3D" id="2.10.109.10">
    <property type="entry name" value="Umud Fragment, subunit A"/>
    <property type="match status" value="1"/>
</dbReference>
<evidence type="ECO:0000313" key="2">
    <source>
        <dbReference type="EMBL" id="PWS32228.1"/>
    </source>
</evidence>
<dbReference type="OrthoDB" id="9787787at2"/>
<dbReference type="RefSeq" id="WP_109929675.1">
    <property type="nucleotide sequence ID" value="NZ_QGNY01000003.1"/>
</dbReference>
<dbReference type="InterPro" id="IPR036286">
    <property type="entry name" value="LexA/Signal_pep-like_sf"/>
</dbReference>
<proteinExistence type="predicted"/>
<dbReference type="Pfam" id="PF00717">
    <property type="entry name" value="Peptidase_S24"/>
    <property type="match status" value="1"/>
</dbReference>
<name>A0A317F416_9SPHI</name>
<dbReference type="Proteomes" id="UP000245391">
    <property type="component" value="Unassembled WGS sequence"/>
</dbReference>
<dbReference type="InterPro" id="IPR039418">
    <property type="entry name" value="LexA-like"/>
</dbReference>
<feature type="domain" description="Peptidase S24/S26A/S26B/S26C" evidence="1">
    <location>
        <begin position="27"/>
        <end position="129"/>
    </location>
</feature>
<dbReference type="InterPro" id="IPR015927">
    <property type="entry name" value="Peptidase_S24_S26A/B/C"/>
</dbReference>
<protein>
    <recommendedName>
        <fullName evidence="1">Peptidase S24/S26A/S26B/S26C domain-containing protein</fullName>
    </recommendedName>
</protein>
<gene>
    <name evidence="2" type="ORF">DF947_10695</name>
</gene>
<evidence type="ECO:0000313" key="3">
    <source>
        <dbReference type="Proteomes" id="UP000245391"/>
    </source>
</evidence>
<reference evidence="3" key="1">
    <citation type="submission" date="2018-05" db="EMBL/GenBank/DDBJ databases">
        <title>Pedobacter paludis sp. nov., isolated from wetland soil.</title>
        <authorList>
            <person name="Zhang Y."/>
        </authorList>
    </citation>
    <scope>NUCLEOTIDE SEQUENCE [LARGE SCALE GENOMIC DNA]</scope>
    <source>
        <strain evidence="3">R-8</strain>
    </source>
</reference>
<organism evidence="2 3">
    <name type="scientific">Pedobacter paludis</name>
    <dbReference type="NCBI Taxonomy" id="2203212"/>
    <lineage>
        <taxon>Bacteria</taxon>
        <taxon>Pseudomonadati</taxon>
        <taxon>Bacteroidota</taxon>
        <taxon>Sphingobacteriia</taxon>
        <taxon>Sphingobacteriales</taxon>
        <taxon>Sphingobacteriaceae</taxon>
        <taxon>Pedobacter</taxon>
    </lineage>
</organism>
<evidence type="ECO:0000259" key="1">
    <source>
        <dbReference type="Pfam" id="PF00717"/>
    </source>
</evidence>
<dbReference type="EMBL" id="QGNY01000003">
    <property type="protein sequence ID" value="PWS32228.1"/>
    <property type="molecule type" value="Genomic_DNA"/>
</dbReference>
<dbReference type="AlphaFoldDB" id="A0A317F416"/>
<accession>A0A317F416</accession>
<comment type="caution">
    <text evidence="2">The sequence shown here is derived from an EMBL/GenBank/DDBJ whole genome shotgun (WGS) entry which is preliminary data.</text>
</comment>
<sequence length="136" mass="15166">MLREIELPRNIDLEPLANPEKVSGFVSPSEDYKQRRLHISQKFVDDPVNTHYFEAASDEMNAYGIRAGATLVVDRSKPVVSGSIIVCSLDGEWLARKLIIKETGAFLTTGDERAAIDVTDRNIVVFGRITCVLFNL</sequence>
<keyword evidence="3" id="KW-1185">Reference proteome</keyword>
<dbReference type="SUPFAM" id="SSF51306">
    <property type="entry name" value="LexA/Signal peptidase"/>
    <property type="match status" value="1"/>
</dbReference>
<dbReference type="CDD" id="cd06529">
    <property type="entry name" value="S24_LexA-like"/>
    <property type="match status" value="1"/>
</dbReference>